<accession>A0ABY8CZR1</accession>
<sequence>MLKPVVLRLSVLAALSGCISLDYSDLKPGTFSGSLFVMWVGEGSASSGDGRFVFVPDPKDPLTFRRSDSGAPGAVIRPGLMYTDGGSIPKVAQMFKGLSPWGYAPAYMIHDWLFTAHHCILDGEDDARFDDVRHVTFRDSAVVLGEAIRGLVEAGSVRRDDIAGSAITAAVNSAVAKNLWDIRGACVRNKVSADHVAAVEAAIPGSSTLSMGRAFKLPPSTQRIAPRERASIVSRTTF</sequence>
<dbReference type="RefSeq" id="WP_280733509.1">
    <property type="nucleotide sequence ID" value="NZ_CP120368.1"/>
</dbReference>
<dbReference type="EMBL" id="CP120371">
    <property type="protein sequence ID" value="WEX82765.1"/>
    <property type="molecule type" value="Genomic_DNA"/>
</dbReference>
<name>A0ABY8CZR1_9HYPH</name>
<dbReference type="Proteomes" id="UP001235547">
    <property type="component" value="Chromosome 1"/>
</dbReference>
<reference evidence="1 2" key="1">
    <citation type="submission" date="2023-03" db="EMBL/GenBank/DDBJ databases">
        <authorList>
            <person name="Kaur S."/>
            <person name="Espinosa-Saiz D."/>
            <person name="Velazquez E."/>
            <person name="Menendez E."/>
            <person name="diCenzo G.C."/>
        </authorList>
    </citation>
    <scope>NUCLEOTIDE SEQUENCE [LARGE SCALE GENOMIC DNA]</scope>
    <source>
        <strain evidence="1 2">LMG 27395</strain>
    </source>
</reference>
<protein>
    <submittedName>
        <fullName evidence="1">DUF1353 domain-containing protein</fullName>
    </submittedName>
</protein>
<proteinExistence type="predicted"/>
<evidence type="ECO:0000313" key="1">
    <source>
        <dbReference type="EMBL" id="WEX82765.1"/>
    </source>
</evidence>
<organism evidence="1 2">
    <name type="scientific">Sinorhizobium numidicum</name>
    <dbReference type="NCBI Taxonomy" id="680248"/>
    <lineage>
        <taxon>Bacteria</taxon>
        <taxon>Pseudomonadati</taxon>
        <taxon>Pseudomonadota</taxon>
        <taxon>Alphaproteobacteria</taxon>
        <taxon>Hyphomicrobiales</taxon>
        <taxon>Rhizobiaceae</taxon>
        <taxon>Sinorhizobium/Ensifer group</taxon>
        <taxon>Sinorhizobium</taxon>
    </lineage>
</organism>
<keyword evidence="2" id="KW-1185">Reference proteome</keyword>
<evidence type="ECO:0000313" key="2">
    <source>
        <dbReference type="Proteomes" id="UP001235547"/>
    </source>
</evidence>
<gene>
    <name evidence="1" type="ORF">PYH38_005089</name>
</gene>